<reference evidence="1 2" key="1">
    <citation type="submission" date="2016-11" db="EMBL/GenBank/DDBJ databases">
        <authorList>
            <person name="Jaros S."/>
            <person name="Januszkiewicz K."/>
            <person name="Wedrychowicz H."/>
        </authorList>
    </citation>
    <scope>NUCLEOTIDE SEQUENCE [LARGE SCALE GENOMIC DNA]</scope>
    <source>
        <strain evidence="1 2">DSM 27063</strain>
    </source>
</reference>
<dbReference type="Pfam" id="PF06224">
    <property type="entry name" value="AlkZ-like"/>
    <property type="match status" value="1"/>
</dbReference>
<gene>
    <name evidence="1" type="ORF">SAMN05444280_11094</name>
</gene>
<keyword evidence="2" id="KW-1185">Reference proteome</keyword>
<dbReference type="EMBL" id="FQZE01000010">
    <property type="protein sequence ID" value="SHJ06989.1"/>
    <property type="molecule type" value="Genomic_DNA"/>
</dbReference>
<evidence type="ECO:0000313" key="1">
    <source>
        <dbReference type="EMBL" id="SHJ06989.1"/>
    </source>
</evidence>
<organism evidence="1 2">
    <name type="scientific">Tangfeifania diversioriginum</name>
    <dbReference type="NCBI Taxonomy" id="1168035"/>
    <lineage>
        <taxon>Bacteria</taxon>
        <taxon>Pseudomonadati</taxon>
        <taxon>Bacteroidota</taxon>
        <taxon>Bacteroidia</taxon>
        <taxon>Marinilabiliales</taxon>
        <taxon>Prolixibacteraceae</taxon>
        <taxon>Tangfeifania</taxon>
    </lineage>
</organism>
<dbReference type="PANTHER" id="PTHR38479:SF2">
    <property type="entry name" value="WINGED HELIX DNA-BINDING DOMAIN-CONTAINING PROTEIN"/>
    <property type="match status" value="1"/>
</dbReference>
<dbReference type="GO" id="GO:0003677">
    <property type="term" value="F:DNA binding"/>
    <property type="evidence" value="ECO:0007669"/>
    <property type="project" value="UniProtKB-KW"/>
</dbReference>
<name>A0A1M6GAU2_9BACT</name>
<dbReference type="InterPro" id="IPR009351">
    <property type="entry name" value="AlkZ-like"/>
</dbReference>
<dbReference type="RefSeq" id="WP_073168330.1">
    <property type="nucleotide sequence ID" value="NZ_FQZE01000010.1"/>
</dbReference>
<dbReference type="PANTHER" id="PTHR38479">
    <property type="entry name" value="LMO0824 PROTEIN"/>
    <property type="match status" value="1"/>
</dbReference>
<proteinExistence type="predicted"/>
<dbReference type="OrthoDB" id="2210247at2"/>
<dbReference type="STRING" id="1168035.SAMN05444280_11094"/>
<evidence type="ECO:0000313" key="2">
    <source>
        <dbReference type="Proteomes" id="UP000184050"/>
    </source>
</evidence>
<dbReference type="AlphaFoldDB" id="A0A1M6GAU2"/>
<protein>
    <submittedName>
        <fullName evidence="1">Winged helix DNA-binding domain-containing protein</fullName>
    </submittedName>
</protein>
<keyword evidence="1" id="KW-0238">DNA-binding</keyword>
<accession>A0A1M6GAU2</accession>
<dbReference type="Proteomes" id="UP000184050">
    <property type="component" value="Unassembled WGS sequence"/>
</dbReference>
<sequence>MNKKDIAKTRLENQQIAAGKFTSPSDLVSWMGAMQAQDYNMVKWAIGLRLQDSDLEDIEKAIERGEIIRTHLLRPTWHFVTADDLPWLTELTAPQLKSGLRTRHKELGLTAKVISKSNKIIREALEGGKQLTRKELNPLLEAAGFRNENNLFAHLLLLAELDGLICSGATKGNQHTYALLNERIPAAPKLTRDDALEKLARSYFTSHGPATLEDFTWWSGLPLKDARNALEMIGNDFISEEVGQQTYWLSENISLKDEKNTVHLLPAYDEFLISYKNRSASITATDQQKAISNNGIFRPVIIVNGEVAGIWKRTVKPAKVVIETTFFKKQTKKVMEQTGEAAKQFALFLGKKPEIRPSVP</sequence>